<name>A0AAJ0MMK0_9PEZI</name>
<accession>A0AAJ0MMK0</accession>
<dbReference type="RefSeq" id="XP_062688984.1">
    <property type="nucleotide sequence ID" value="XM_062835425.1"/>
</dbReference>
<reference evidence="2 3" key="1">
    <citation type="journal article" date="2023" name="Mol. Phylogenet. Evol.">
        <title>Genome-scale phylogeny and comparative genomics of the fungal order Sordariales.</title>
        <authorList>
            <person name="Hensen N."/>
            <person name="Bonometti L."/>
            <person name="Westerberg I."/>
            <person name="Brannstrom I.O."/>
            <person name="Guillou S."/>
            <person name="Cros-Aarteil S."/>
            <person name="Calhoun S."/>
            <person name="Haridas S."/>
            <person name="Kuo A."/>
            <person name="Mondo S."/>
            <person name="Pangilinan J."/>
            <person name="Riley R."/>
            <person name="LaButti K."/>
            <person name="Andreopoulos B."/>
            <person name="Lipzen A."/>
            <person name="Chen C."/>
            <person name="Yan M."/>
            <person name="Daum C."/>
            <person name="Ng V."/>
            <person name="Clum A."/>
            <person name="Steindorff A."/>
            <person name="Ohm R.A."/>
            <person name="Martin F."/>
            <person name="Silar P."/>
            <person name="Natvig D.O."/>
            <person name="Lalanne C."/>
            <person name="Gautier V."/>
            <person name="Ament-Velasquez S.L."/>
            <person name="Kruys A."/>
            <person name="Hutchinson M.I."/>
            <person name="Powell A.J."/>
            <person name="Barry K."/>
            <person name="Miller A.N."/>
            <person name="Grigoriev I.V."/>
            <person name="Debuchy R."/>
            <person name="Gladieux P."/>
            <person name="Hiltunen Thoren M."/>
            <person name="Johannesson H."/>
        </authorList>
    </citation>
    <scope>NUCLEOTIDE SEQUENCE [LARGE SCALE GENOMIC DNA]</scope>
    <source>
        <strain evidence="2 3">FGSC 10403</strain>
    </source>
</reference>
<feature type="transmembrane region" description="Helical" evidence="1">
    <location>
        <begin position="6"/>
        <end position="28"/>
    </location>
</feature>
<dbReference type="GeneID" id="87873047"/>
<evidence type="ECO:0000256" key="1">
    <source>
        <dbReference type="SAM" id="Phobius"/>
    </source>
</evidence>
<evidence type="ECO:0000313" key="2">
    <source>
        <dbReference type="EMBL" id="KAK3486427.1"/>
    </source>
</evidence>
<keyword evidence="1" id="KW-1133">Transmembrane helix</keyword>
<comment type="caution">
    <text evidence="2">The sequence shown here is derived from an EMBL/GenBank/DDBJ whole genome shotgun (WGS) entry which is preliminary data.</text>
</comment>
<organism evidence="2 3">
    <name type="scientific">Neurospora hispaniola</name>
    <dbReference type="NCBI Taxonomy" id="588809"/>
    <lineage>
        <taxon>Eukaryota</taxon>
        <taxon>Fungi</taxon>
        <taxon>Dikarya</taxon>
        <taxon>Ascomycota</taxon>
        <taxon>Pezizomycotina</taxon>
        <taxon>Sordariomycetes</taxon>
        <taxon>Sordariomycetidae</taxon>
        <taxon>Sordariales</taxon>
        <taxon>Sordariaceae</taxon>
        <taxon>Neurospora</taxon>
    </lineage>
</organism>
<sequence>YNLFITLGWIVNIDVQLYTSINIIFNYVTKYISKAEKRIRSYNNITTELIP</sequence>
<dbReference type="EMBL" id="JAULSX010000008">
    <property type="protein sequence ID" value="KAK3486427.1"/>
    <property type="molecule type" value="Genomic_DNA"/>
</dbReference>
<gene>
    <name evidence="2" type="ORF">B0T23DRAFT_324452</name>
</gene>
<dbReference type="Proteomes" id="UP001285908">
    <property type="component" value="Unassembled WGS sequence"/>
</dbReference>
<keyword evidence="1" id="KW-0812">Transmembrane</keyword>
<keyword evidence="1" id="KW-0472">Membrane</keyword>
<proteinExistence type="predicted"/>
<keyword evidence="3" id="KW-1185">Reference proteome</keyword>
<protein>
    <submittedName>
        <fullName evidence="2">Uncharacterized protein</fullName>
    </submittedName>
</protein>
<dbReference type="AlphaFoldDB" id="A0AAJ0MMK0"/>
<feature type="non-terminal residue" evidence="2">
    <location>
        <position position="1"/>
    </location>
</feature>
<evidence type="ECO:0000313" key="3">
    <source>
        <dbReference type="Proteomes" id="UP001285908"/>
    </source>
</evidence>